<sequence>MLCDPYDRSTQIWLRVYEDYPISTKDVVNWTSLCFAVYLGLKQHAHVMLEEGAEINKGRDTPLQIVTGRGYEEILGMLLNNGADPSGEGELYYAALRGASSNGHQHAVEMLLDHGAVVNEQSGNRTTALQLAAEGGYEGIVKILRNQEADINMQGKWHDTYGTPGSGREWT</sequence>
<dbReference type="InterPro" id="IPR002110">
    <property type="entry name" value="Ankyrin_rpt"/>
</dbReference>
<keyword evidence="1" id="KW-0677">Repeat</keyword>
<evidence type="ECO:0000256" key="2">
    <source>
        <dbReference type="ARBA" id="ARBA00023043"/>
    </source>
</evidence>
<dbReference type="InterPro" id="IPR036770">
    <property type="entry name" value="Ankyrin_rpt-contain_sf"/>
</dbReference>
<keyword evidence="5" id="KW-1185">Reference proteome</keyword>
<gene>
    <name evidence="4" type="ORF">ETB97_005773</name>
</gene>
<feature type="repeat" description="ANK" evidence="3">
    <location>
        <begin position="58"/>
        <end position="90"/>
    </location>
</feature>
<feature type="repeat" description="ANK" evidence="3">
    <location>
        <begin position="124"/>
        <end position="156"/>
    </location>
</feature>
<reference evidence="4 5" key="1">
    <citation type="submission" date="2019-04" db="EMBL/GenBank/DDBJ databases">
        <title>Aspergillus burnettii sp. nov., novel species from soil in southeast Queensland.</title>
        <authorList>
            <person name="Gilchrist C.L.M."/>
            <person name="Pitt J.I."/>
            <person name="Lange L."/>
            <person name="Lacey H.J."/>
            <person name="Vuong D."/>
            <person name="Midgley D.J."/>
            <person name="Greenfield P."/>
            <person name="Bradbury M."/>
            <person name="Lacey E."/>
            <person name="Busk P.K."/>
            <person name="Pilgaard B."/>
            <person name="Chooi Y.H."/>
            <person name="Piggott A.M."/>
        </authorList>
    </citation>
    <scope>NUCLEOTIDE SEQUENCE [LARGE SCALE GENOMIC DNA]</scope>
    <source>
        <strain evidence="4 5">FRR 5400</strain>
    </source>
</reference>
<dbReference type="AlphaFoldDB" id="A0A8H5ZW52"/>
<comment type="caution">
    <text evidence="4">The sequence shown here is derived from an EMBL/GenBank/DDBJ whole genome shotgun (WGS) entry which is preliminary data.</text>
</comment>
<feature type="repeat" description="ANK" evidence="3">
    <location>
        <begin position="86"/>
        <end position="123"/>
    </location>
</feature>
<dbReference type="Pfam" id="PF12796">
    <property type="entry name" value="Ank_2"/>
    <property type="match status" value="1"/>
</dbReference>
<evidence type="ECO:0000313" key="5">
    <source>
        <dbReference type="Proteomes" id="UP000541154"/>
    </source>
</evidence>
<evidence type="ECO:0008006" key="6">
    <source>
        <dbReference type="Google" id="ProtNLM"/>
    </source>
</evidence>
<accession>A0A8H5ZW52</accession>
<organism evidence="4 5">
    <name type="scientific">Petromyces alliaceus</name>
    <name type="common">Aspergillus alliaceus</name>
    <dbReference type="NCBI Taxonomy" id="209559"/>
    <lineage>
        <taxon>Eukaryota</taxon>
        <taxon>Fungi</taxon>
        <taxon>Dikarya</taxon>
        <taxon>Ascomycota</taxon>
        <taxon>Pezizomycotina</taxon>
        <taxon>Eurotiomycetes</taxon>
        <taxon>Eurotiomycetidae</taxon>
        <taxon>Eurotiales</taxon>
        <taxon>Aspergillaceae</taxon>
        <taxon>Aspergillus</taxon>
        <taxon>Aspergillus subgen. Circumdati</taxon>
    </lineage>
</organism>
<evidence type="ECO:0000256" key="1">
    <source>
        <dbReference type="ARBA" id="ARBA00022737"/>
    </source>
</evidence>
<name>A0A8H5ZW52_PETAA</name>
<keyword evidence="2 3" id="KW-0040">ANK repeat</keyword>
<proteinExistence type="predicted"/>
<dbReference type="PROSITE" id="PS50088">
    <property type="entry name" value="ANK_REPEAT"/>
    <property type="match status" value="3"/>
</dbReference>
<dbReference type="SMART" id="SM00248">
    <property type="entry name" value="ANK"/>
    <property type="match status" value="4"/>
</dbReference>
<dbReference type="Gene3D" id="1.25.40.20">
    <property type="entry name" value="Ankyrin repeat-containing domain"/>
    <property type="match status" value="1"/>
</dbReference>
<dbReference type="Proteomes" id="UP000541154">
    <property type="component" value="Unassembled WGS sequence"/>
</dbReference>
<dbReference type="EMBL" id="SPNV01000258">
    <property type="protein sequence ID" value="KAF5857426.1"/>
    <property type="molecule type" value="Genomic_DNA"/>
</dbReference>
<dbReference type="PANTHER" id="PTHR24198:SF165">
    <property type="entry name" value="ANKYRIN REPEAT-CONTAINING PROTEIN-RELATED"/>
    <property type="match status" value="1"/>
</dbReference>
<evidence type="ECO:0000313" key="4">
    <source>
        <dbReference type="EMBL" id="KAF5857426.1"/>
    </source>
</evidence>
<dbReference type="SUPFAM" id="SSF48403">
    <property type="entry name" value="Ankyrin repeat"/>
    <property type="match status" value="1"/>
</dbReference>
<dbReference type="PANTHER" id="PTHR24198">
    <property type="entry name" value="ANKYRIN REPEAT AND PROTEIN KINASE DOMAIN-CONTAINING PROTEIN"/>
    <property type="match status" value="1"/>
</dbReference>
<evidence type="ECO:0000256" key="3">
    <source>
        <dbReference type="PROSITE-ProRule" id="PRU00023"/>
    </source>
</evidence>
<dbReference type="Pfam" id="PF00023">
    <property type="entry name" value="Ank"/>
    <property type="match status" value="1"/>
</dbReference>
<protein>
    <recommendedName>
        <fullName evidence="6">Ankyrin repeat-containing domain protein</fullName>
    </recommendedName>
</protein>